<dbReference type="Proteomes" id="UP000248021">
    <property type="component" value="Unassembled WGS sequence"/>
</dbReference>
<protein>
    <submittedName>
        <fullName evidence="2">Uncharacterized protein</fullName>
    </submittedName>
</protein>
<dbReference type="AlphaFoldDB" id="A0A2V3U1V6"/>
<gene>
    <name evidence="2" type="ORF">C7450_10828</name>
</gene>
<proteinExistence type="predicted"/>
<name>A0A2V3U1V6_9HYPH</name>
<comment type="caution">
    <text evidence="2">The sequence shown here is derived from an EMBL/GenBank/DDBJ whole genome shotgun (WGS) entry which is preliminary data.</text>
</comment>
<dbReference type="RefSeq" id="WP_245449938.1">
    <property type="nucleotide sequence ID" value="NZ_CAKNFM010000006.1"/>
</dbReference>
<sequence>MSASPVRPDRPAPRPARRQLKPDEAIATFVRILEQLEAGLRRQATRAGR</sequence>
<evidence type="ECO:0000313" key="3">
    <source>
        <dbReference type="Proteomes" id="UP000248021"/>
    </source>
</evidence>
<accession>A0A2V3U1V6</accession>
<evidence type="ECO:0000313" key="2">
    <source>
        <dbReference type="EMBL" id="PXW56279.1"/>
    </source>
</evidence>
<feature type="region of interest" description="Disordered" evidence="1">
    <location>
        <begin position="1"/>
        <end position="22"/>
    </location>
</feature>
<reference evidence="2 3" key="1">
    <citation type="submission" date="2018-05" db="EMBL/GenBank/DDBJ databases">
        <title>Genomic Encyclopedia of Type Strains, Phase IV (KMG-IV): sequencing the most valuable type-strain genomes for metagenomic binning, comparative biology and taxonomic classification.</title>
        <authorList>
            <person name="Goeker M."/>
        </authorList>
    </citation>
    <scope>NUCLEOTIDE SEQUENCE [LARGE SCALE GENOMIC DNA]</scope>
    <source>
        <strain evidence="2 3">DSM 6462</strain>
    </source>
</reference>
<dbReference type="EMBL" id="QJJK01000008">
    <property type="protein sequence ID" value="PXW56279.1"/>
    <property type="molecule type" value="Genomic_DNA"/>
</dbReference>
<keyword evidence="3" id="KW-1185">Reference proteome</keyword>
<organism evidence="2 3">
    <name type="scientific">Chelatococcus asaccharovorans</name>
    <dbReference type="NCBI Taxonomy" id="28210"/>
    <lineage>
        <taxon>Bacteria</taxon>
        <taxon>Pseudomonadati</taxon>
        <taxon>Pseudomonadota</taxon>
        <taxon>Alphaproteobacteria</taxon>
        <taxon>Hyphomicrobiales</taxon>
        <taxon>Chelatococcaceae</taxon>
        <taxon>Chelatococcus</taxon>
    </lineage>
</organism>
<evidence type="ECO:0000256" key="1">
    <source>
        <dbReference type="SAM" id="MobiDB-lite"/>
    </source>
</evidence>